<keyword evidence="2" id="KW-0812">Transmembrane</keyword>
<dbReference type="InterPro" id="IPR018712">
    <property type="entry name" value="Tle1-like_cat"/>
</dbReference>
<dbReference type="PANTHER" id="PTHR33840">
    <property type="match status" value="1"/>
</dbReference>
<dbReference type="Proteomes" id="UP000032232">
    <property type="component" value="Unassembled WGS sequence"/>
</dbReference>
<evidence type="ECO:0000313" key="5">
    <source>
        <dbReference type="Proteomes" id="UP000032232"/>
    </source>
</evidence>
<dbReference type="PANTHER" id="PTHR33840:SF1">
    <property type="entry name" value="TLE1 PHOSPHOLIPASE DOMAIN-CONTAINING PROTEIN"/>
    <property type="match status" value="1"/>
</dbReference>
<keyword evidence="2" id="KW-1133">Transmembrane helix</keyword>
<proteinExistence type="predicted"/>
<feature type="compositionally biased region" description="Basic and acidic residues" evidence="1">
    <location>
        <begin position="455"/>
        <end position="475"/>
    </location>
</feature>
<feature type="domain" description="T6SS Phospholipase effector Tle1-like catalytic" evidence="3">
    <location>
        <begin position="300"/>
        <end position="384"/>
    </location>
</feature>
<comment type="caution">
    <text evidence="4">The sequence shown here is derived from an EMBL/GenBank/DDBJ whole genome shotgun (WGS) entry which is preliminary data.</text>
</comment>
<evidence type="ECO:0000256" key="1">
    <source>
        <dbReference type="SAM" id="MobiDB-lite"/>
    </source>
</evidence>
<feature type="transmembrane region" description="Helical" evidence="2">
    <location>
        <begin position="243"/>
        <end position="261"/>
    </location>
</feature>
<protein>
    <recommendedName>
        <fullName evidence="3">T6SS Phospholipase effector Tle1-like catalytic domain-containing protein</fullName>
    </recommendedName>
</protein>
<dbReference type="OrthoDB" id="4378831at2"/>
<dbReference type="Pfam" id="PF09994">
    <property type="entry name" value="T6SS_Tle1-like_cat"/>
    <property type="match status" value="2"/>
</dbReference>
<organism evidence="4 5">
    <name type="scientific">Jannaschia aquimarina</name>
    <dbReference type="NCBI Taxonomy" id="935700"/>
    <lineage>
        <taxon>Bacteria</taxon>
        <taxon>Pseudomonadati</taxon>
        <taxon>Pseudomonadota</taxon>
        <taxon>Alphaproteobacteria</taxon>
        <taxon>Rhodobacterales</taxon>
        <taxon>Roseobacteraceae</taxon>
        <taxon>Jannaschia</taxon>
    </lineage>
</organism>
<feature type="transmembrane region" description="Helical" evidence="2">
    <location>
        <begin position="218"/>
        <end position="237"/>
    </location>
</feature>
<evidence type="ECO:0000313" key="4">
    <source>
        <dbReference type="EMBL" id="KIT15584.1"/>
    </source>
</evidence>
<keyword evidence="5" id="KW-1185">Reference proteome</keyword>
<dbReference type="STRING" id="935700.jaqu_26810"/>
<accession>A0A0D1ECX7</accession>
<dbReference type="RefSeq" id="WP_043919476.1">
    <property type="nucleotide sequence ID" value="NZ_FZPF01000009.1"/>
</dbReference>
<gene>
    <name evidence="4" type="ORF">jaqu_26810</name>
</gene>
<feature type="region of interest" description="Disordered" evidence="1">
    <location>
        <begin position="447"/>
        <end position="475"/>
    </location>
</feature>
<feature type="domain" description="T6SS Phospholipase effector Tle1-like catalytic" evidence="3">
    <location>
        <begin position="3"/>
        <end position="219"/>
    </location>
</feature>
<name>A0A0D1ECX7_9RHOB</name>
<evidence type="ECO:0000259" key="3">
    <source>
        <dbReference type="Pfam" id="PF09994"/>
    </source>
</evidence>
<keyword evidence="2" id="KW-0472">Membrane</keyword>
<dbReference type="EMBL" id="JYFE01000048">
    <property type="protein sequence ID" value="KIT15584.1"/>
    <property type="molecule type" value="Genomic_DNA"/>
</dbReference>
<reference evidence="4 5" key="1">
    <citation type="submission" date="2015-02" db="EMBL/GenBank/DDBJ databases">
        <title>Genome Sequence of Jannaschia aquimarina DSM28248, a member of the Roseobacter clade.</title>
        <authorList>
            <person name="Voget S."/>
            <person name="Daniel R."/>
        </authorList>
    </citation>
    <scope>NUCLEOTIDE SEQUENCE [LARGE SCALE GENOMIC DNA]</scope>
    <source>
        <strain evidence="4 5">GSW-M26</strain>
    </source>
</reference>
<dbReference type="PATRIC" id="fig|935700.4.peg.2772"/>
<dbReference type="AlphaFoldDB" id="A0A0D1ECX7"/>
<evidence type="ECO:0000256" key="2">
    <source>
        <dbReference type="SAM" id="Phobius"/>
    </source>
</evidence>
<sequence>MPKNICIFSDGTGQVGGLKPDQRLSNVYKMYRAMRPGPSSPIPPAEQVCYYDPGLGAGDVGGVTFKRVRNVLAAALGTGIDENVIDCYEKIVSYYEPGDRILLFGFSRGAYTVRAVANVMNLCGIPTKMPDGSAVPRHGPRLRKIANDAVHFVYNHGNGFSRGQKPYLDRREELGRRFRRKYGSFVPGVEREGDVQGNIQPTFIGVFDTVAALGNKKVTVAAWGCVLALLAILVAQIAYSVSFLWIAPVIAVLGLVGYWYGKLRWSQWKYYSPEENRPLKIGRIRDWPDIWRYGHRAVWNLENYDRWLDSDVGHARHALAIDEHRKNFPRVKWAMKAEADKAADRDPPWLKQVWFAGCHSDIGGSYPEPESRLSDIALRWMIDELRECLPEIRINDDMLHVFPDSKGMQHEETYMFEFGPLKRRWPVEPRMVPEGAELHPSVRERIAAGPVSHSGEMREYRPEQLKEHAERLDEN</sequence>